<sequence length="175" mass="19853">TELTSQRVNELLQENCSLKSRLCDVEARLDIIIKTQSEFIDALTRRQKPLKSSSSRASTQSLPEADVTRSRRLTIAAPDHSPSVIDQLRLSPVPDHNKTTSSPLLSHLRMDHTLRKYDETRYQHSSIGRRHRVDSSSFAISQDMRDMDKGQRSDGIDSEEEVSGVVVHEPWEDSS</sequence>
<organism evidence="2 3">
    <name type="scientific">Trichostrongylus colubriformis</name>
    <name type="common">Black scour worm</name>
    <dbReference type="NCBI Taxonomy" id="6319"/>
    <lineage>
        <taxon>Eukaryota</taxon>
        <taxon>Metazoa</taxon>
        <taxon>Ecdysozoa</taxon>
        <taxon>Nematoda</taxon>
        <taxon>Chromadorea</taxon>
        <taxon>Rhabditida</taxon>
        <taxon>Rhabditina</taxon>
        <taxon>Rhabditomorpha</taxon>
        <taxon>Strongyloidea</taxon>
        <taxon>Trichostrongylidae</taxon>
        <taxon>Trichostrongylus</taxon>
    </lineage>
</organism>
<comment type="caution">
    <text evidence="2">The sequence shown here is derived from an EMBL/GenBank/DDBJ whole genome shotgun (WGS) entry which is preliminary data.</text>
</comment>
<feature type="region of interest" description="Disordered" evidence="1">
    <location>
        <begin position="131"/>
        <end position="175"/>
    </location>
</feature>
<dbReference type="EMBL" id="WIXE01008502">
    <property type="protein sequence ID" value="KAK5979257.1"/>
    <property type="molecule type" value="Genomic_DNA"/>
</dbReference>
<feature type="compositionally biased region" description="Basic and acidic residues" evidence="1">
    <location>
        <begin position="143"/>
        <end position="155"/>
    </location>
</feature>
<feature type="compositionally biased region" description="Polar residues" evidence="1">
    <location>
        <begin position="50"/>
        <end position="62"/>
    </location>
</feature>
<protein>
    <submittedName>
        <fullName evidence="2">Uncharacterized protein</fullName>
    </submittedName>
</protein>
<evidence type="ECO:0000313" key="2">
    <source>
        <dbReference type="EMBL" id="KAK5979257.1"/>
    </source>
</evidence>
<name>A0AAN8FRC5_TRICO</name>
<accession>A0AAN8FRC5</accession>
<dbReference type="AlphaFoldDB" id="A0AAN8FRC5"/>
<reference evidence="2 3" key="1">
    <citation type="submission" date="2019-10" db="EMBL/GenBank/DDBJ databases">
        <title>Assembly and Annotation for the nematode Trichostrongylus colubriformis.</title>
        <authorList>
            <person name="Martin J."/>
        </authorList>
    </citation>
    <scope>NUCLEOTIDE SEQUENCE [LARGE SCALE GENOMIC DNA]</scope>
    <source>
        <strain evidence="2">G859</strain>
        <tissue evidence="2">Whole worm</tissue>
    </source>
</reference>
<evidence type="ECO:0000256" key="1">
    <source>
        <dbReference type="SAM" id="MobiDB-lite"/>
    </source>
</evidence>
<evidence type="ECO:0000313" key="3">
    <source>
        <dbReference type="Proteomes" id="UP001331761"/>
    </source>
</evidence>
<dbReference type="Proteomes" id="UP001331761">
    <property type="component" value="Unassembled WGS sequence"/>
</dbReference>
<feature type="region of interest" description="Disordered" evidence="1">
    <location>
        <begin position="45"/>
        <end position="83"/>
    </location>
</feature>
<keyword evidence="3" id="KW-1185">Reference proteome</keyword>
<feature type="non-terminal residue" evidence="2">
    <location>
        <position position="1"/>
    </location>
</feature>
<proteinExistence type="predicted"/>
<gene>
    <name evidence="2" type="ORF">GCK32_012008</name>
</gene>